<keyword evidence="2" id="KW-0119">Carbohydrate metabolism</keyword>
<dbReference type="GO" id="GO:0019854">
    <property type="term" value="P:L-ascorbic acid catabolic process"/>
    <property type="evidence" value="ECO:0007669"/>
    <property type="project" value="TreeGrafter"/>
</dbReference>
<dbReference type="Gene3D" id="3.20.20.70">
    <property type="entry name" value="Aldolase class I"/>
    <property type="match status" value="1"/>
</dbReference>
<dbReference type="InterPro" id="IPR011060">
    <property type="entry name" value="RibuloseP-bd_barrel"/>
</dbReference>
<gene>
    <name evidence="4" type="ORF">SAMN04489746_1146</name>
</gene>
<dbReference type="PANTHER" id="PTHR35039">
    <property type="entry name" value="3-KETO-L-GULONATE-6-PHOSPHATE DECARBOXYLASE SGBH-RELATED"/>
    <property type="match status" value="1"/>
</dbReference>
<dbReference type="EMBL" id="FNSH01000001">
    <property type="protein sequence ID" value="SEB83577.1"/>
    <property type="molecule type" value="Genomic_DNA"/>
</dbReference>
<dbReference type="SUPFAM" id="SSF51366">
    <property type="entry name" value="Ribulose-phoshate binding barrel"/>
    <property type="match status" value="1"/>
</dbReference>
<dbReference type="InterPro" id="IPR001754">
    <property type="entry name" value="OMPdeCOase_dom"/>
</dbReference>
<dbReference type="GO" id="GO:0006207">
    <property type="term" value="P:'de novo' pyrimidine nucleobase biosynthetic process"/>
    <property type="evidence" value="ECO:0007669"/>
    <property type="project" value="InterPro"/>
</dbReference>
<accession>A0AB38A794</accession>
<evidence type="ECO:0000313" key="4">
    <source>
        <dbReference type="EMBL" id="SEB83577.1"/>
    </source>
</evidence>
<dbReference type="GO" id="GO:0033982">
    <property type="term" value="F:3-dehydro-L-gulonate-6-phosphate decarboxylase activity"/>
    <property type="evidence" value="ECO:0007669"/>
    <property type="project" value="TreeGrafter"/>
</dbReference>
<dbReference type="Pfam" id="PF00215">
    <property type="entry name" value="OMPdecase"/>
    <property type="match status" value="1"/>
</dbReference>
<organism evidence="4 5">
    <name type="scientific">Atopobium minutum</name>
    <dbReference type="NCBI Taxonomy" id="1381"/>
    <lineage>
        <taxon>Bacteria</taxon>
        <taxon>Bacillati</taxon>
        <taxon>Actinomycetota</taxon>
        <taxon>Coriobacteriia</taxon>
        <taxon>Coriobacteriales</taxon>
        <taxon>Atopobiaceae</taxon>
        <taxon>Atopobium</taxon>
    </lineage>
</organism>
<protein>
    <submittedName>
        <fullName evidence="4">3-hexulose-6-phosphate synthase</fullName>
    </submittedName>
</protein>
<name>A0AB38A794_9ACTN</name>
<dbReference type="Proteomes" id="UP000183687">
    <property type="component" value="Unassembled WGS sequence"/>
</dbReference>
<evidence type="ECO:0000259" key="3">
    <source>
        <dbReference type="SMART" id="SM00934"/>
    </source>
</evidence>
<dbReference type="InterPro" id="IPR013785">
    <property type="entry name" value="Aldolase_TIM"/>
</dbReference>
<evidence type="ECO:0000256" key="1">
    <source>
        <dbReference type="ARBA" id="ARBA00023239"/>
    </source>
</evidence>
<comment type="caution">
    <text evidence="4">The sequence shown here is derived from an EMBL/GenBank/DDBJ whole genome shotgun (WGS) entry which is preliminary data.</text>
</comment>
<dbReference type="SMART" id="SM00934">
    <property type="entry name" value="OMPdecase"/>
    <property type="match status" value="1"/>
</dbReference>
<evidence type="ECO:0000256" key="2">
    <source>
        <dbReference type="ARBA" id="ARBA00023277"/>
    </source>
</evidence>
<dbReference type="PANTHER" id="PTHR35039:SF3">
    <property type="entry name" value="3-KETO-L-GULONATE-6-PHOSPHATE DECARBOXYLASE SGBH-RELATED"/>
    <property type="match status" value="1"/>
</dbReference>
<sequence>MPKLQAAFDLVDLDQALAIATTIVDAVDIIEAGTVLVIENGLDSVRKLRAMLPEAIILADIRIIKAGGKLAKMAYEAGADIVTIMSDATKDTFEAVLNEKQAVPNRDVFIEINDRYTEEELEYWLEIGFTNIIFHRASEVVAEHKEWCTRDFDEINRLNHLGFSVYVTGGIEPDDIAKFSGVSVGGFIVGRSITQNEDPSKAACNYAIQLSENFSCEPCVL</sequence>
<reference evidence="4 5" key="1">
    <citation type="submission" date="2016-10" db="EMBL/GenBank/DDBJ databases">
        <authorList>
            <person name="Varghese N."/>
            <person name="Submissions S."/>
        </authorList>
    </citation>
    <scope>NUCLEOTIDE SEQUENCE [LARGE SCALE GENOMIC DNA]</scope>
    <source>
        <strain evidence="4 5">DSM 20586</strain>
    </source>
</reference>
<dbReference type="AlphaFoldDB" id="A0AB38A794"/>
<keyword evidence="1" id="KW-0456">Lyase</keyword>
<proteinExistence type="predicted"/>
<dbReference type="GO" id="GO:0004590">
    <property type="term" value="F:orotidine-5'-phosphate decarboxylase activity"/>
    <property type="evidence" value="ECO:0007669"/>
    <property type="project" value="InterPro"/>
</dbReference>
<dbReference type="RefSeq" id="WP_002564210.1">
    <property type="nucleotide sequence ID" value="NZ_FNSH01000001.1"/>
</dbReference>
<dbReference type="FunFam" id="3.20.20.70:FF:000022">
    <property type="entry name" value="3-keto-L-gulonate-6-phosphate decarboxylase UlaD"/>
    <property type="match status" value="1"/>
</dbReference>
<evidence type="ECO:0000313" key="5">
    <source>
        <dbReference type="Proteomes" id="UP000183687"/>
    </source>
</evidence>
<feature type="domain" description="Orotidine 5'-phosphate decarboxylase" evidence="3">
    <location>
        <begin position="3"/>
        <end position="206"/>
    </location>
</feature>